<feature type="non-terminal residue" evidence="1">
    <location>
        <position position="1"/>
    </location>
</feature>
<evidence type="ECO:0000313" key="2">
    <source>
        <dbReference type="Proteomes" id="UP000799118"/>
    </source>
</evidence>
<sequence length="124" mass="14499">QEAKLWLPSAVPSVSRLTVCSVPVVETEIKLRQYRCFESLASLRHYLSLWTRIVLAQRAKPRSHHWSTRSQKAFSSVRERADDTAERYRRDRQAILELRGRGDWEQRLQVLRNEDVLSADPGLL</sequence>
<accession>A0A6A4GA95</accession>
<dbReference type="AlphaFoldDB" id="A0A6A4GA95"/>
<evidence type="ECO:0000313" key="1">
    <source>
        <dbReference type="EMBL" id="KAE9382403.1"/>
    </source>
</evidence>
<organism evidence="1 2">
    <name type="scientific">Gymnopus androsaceus JB14</name>
    <dbReference type="NCBI Taxonomy" id="1447944"/>
    <lineage>
        <taxon>Eukaryota</taxon>
        <taxon>Fungi</taxon>
        <taxon>Dikarya</taxon>
        <taxon>Basidiomycota</taxon>
        <taxon>Agaricomycotina</taxon>
        <taxon>Agaricomycetes</taxon>
        <taxon>Agaricomycetidae</taxon>
        <taxon>Agaricales</taxon>
        <taxon>Marasmiineae</taxon>
        <taxon>Omphalotaceae</taxon>
        <taxon>Gymnopus</taxon>
    </lineage>
</organism>
<dbReference type="EMBL" id="ML771612">
    <property type="protein sequence ID" value="KAE9382403.1"/>
    <property type="molecule type" value="Genomic_DNA"/>
</dbReference>
<reference evidence="1" key="1">
    <citation type="journal article" date="2019" name="Environ. Microbiol.">
        <title>Fungal ecological strategies reflected in gene transcription - a case study of two litter decomposers.</title>
        <authorList>
            <person name="Barbi F."/>
            <person name="Kohler A."/>
            <person name="Barry K."/>
            <person name="Baskaran P."/>
            <person name="Daum C."/>
            <person name="Fauchery L."/>
            <person name="Ihrmark K."/>
            <person name="Kuo A."/>
            <person name="LaButti K."/>
            <person name="Lipzen A."/>
            <person name="Morin E."/>
            <person name="Grigoriev I.V."/>
            <person name="Henrissat B."/>
            <person name="Lindahl B."/>
            <person name="Martin F."/>
        </authorList>
    </citation>
    <scope>NUCLEOTIDE SEQUENCE</scope>
    <source>
        <strain evidence="1">JB14</strain>
    </source>
</reference>
<protein>
    <submittedName>
        <fullName evidence="1">Uncharacterized protein</fullName>
    </submittedName>
</protein>
<proteinExistence type="predicted"/>
<feature type="non-terminal residue" evidence="1">
    <location>
        <position position="124"/>
    </location>
</feature>
<gene>
    <name evidence="1" type="ORF">BT96DRAFT_788981</name>
</gene>
<keyword evidence="2" id="KW-1185">Reference proteome</keyword>
<dbReference type="OrthoDB" id="3232711at2759"/>
<name>A0A6A4GA95_9AGAR</name>
<dbReference type="Proteomes" id="UP000799118">
    <property type="component" value="Unassembled WGS sequence"/>
</dbReference>